<dbReference type="Proteomes" id="UP001212981">
    <property type="component" value="Unassembled WGS sequence"/>
</dbReference>
<accession>A0A380LM50</accession>
<evidence type="ECO:0000313" key="5">
    <source>
        <dbReference type="EMBL" id="SUO03680.1"/>
    </source>
</evidence>
<evidence type="ECO:0000313" key="3">
    <source>
        <dbReference type="EMBL" id="NME43452.1"/>
    </source>
</evidence>
<evidence type="ECO:0000256" key="1">
    <source>
        <dbReference type="ARBA" id="ARBA00005721"/>
    </source>
</evidence>
<dbReference type="Proteomes" id="UP000540014">
    <property type="component" value="Unassembled WGS sequence"/>
</dbReference>
<evidence type="ECO:0000313" key="4">
    <source>
        <dbReference type="EMBL" id="RGD78045.1"/>
    </source>
</evidence>
<name>A0A380LM50_9FIRM</name>
<dbReference type="Proteomes" id="UP000260721">
    <property type="component" value="Unassembled WGS sequence"/>
</dbReference>
<dbReference type="Pfam" id="PF03780">
    <property type="entry name" value="Asp23"/>
    <property type="match status" value="1"/>
</dbReference>
<dbReference type="EMBL" id="JABAFR010000001">
    <property type="protein sequence ID" value="NME43452.1"/>
    <property type="molecule type" value="Genomic_DNA"/>
</dbReference>
<reference evidence="4 7" key="2">
    <citation type="submission" date="2018-08" db="EMBL/GenBank/DDBJ databases">
        <title>A genome reference for cultivated species of the human gut microbiota.</title>
        <authorList>
            <person name="Zou Y."/>
            <person name="Xue W."/>
            <person name="Luo G."/>
        </authorList>
    </citation>
    <scope>NUCLEOTIDE SEQUENCE [LARGE SCALE GENOMIC DNA]</scope>
    <source>
        <strain evidence="4 7">TF08-11</strain>
    </source>
</reference>
<sequence>MAQEYITLENSSNLGTVRLNKSVFTSIALNVIEEDENVKLAETTRLRNSNTLSSEIHDNQLTMNIPVQINYKANVSDVCANLQHKIFESISYMTGLQPSSIEVQVVGFIF</sequence>
<dbReference type="STRING" id="1123313.GCA_000420345_00159"/>
<reference evidence="3 8" key="3">
    <citation type="submission" date="2020-04" db="EMBL/GenBank/DDBJ databases">
        <authorList>
            <person name="Hitch T.C.A."/>
            <person name="Wylensek D."/>
            <person name="Clavel T."/>
        </authorList>
    </citation>
    <scope>NUCLEOTIDE SEQUENCE [LARGE SCALE GENOMIC DNA]</scope>
    <source>
        <strain evidence="3 8">BSM-383-APC-22F</strain>
    </source>
</reference>
<protein>
    <submittedName>
        <fullName evidence="2">Asp23/Gls24 family envelope stress response protein</fullName>
    </submittedName>
    <submittedName>
        <fullName evidence="5">Protein of uncharacterized function (DUF322)</fullName>
    </submittedName>
</protein>
<comment type="similarity">
    <text evidence="1">Belongs to the asp23 family.</text>
</comment>
<dbReference type="InterPro" id="IPR005531">
    <property type="entry name" value="Asp23"/>
</dbReference>
<dbReference type="Proteomes" id="UP000255523">
    <property type="component" value="Unassembled WGS sequence"/>
</dbReference>
<evidence type="ECO:0000313" key="8">
    <source>
        <dbReference type="Proteomes" id="UP000540014"/>
    </source>
</evidence>
<gene>
    <name evidence="4" type="ORF">DXC78_01195</name>
    <name evidence="3" type="ORF">HF861_00925</name>
    <name evidence="5" type="ORF">NCTC11087_00549</name>
    <name evidence="2" type="ORF">PND82_00365</name>
</gene>
<evidence type="ECO:0000313" key="6">
    <source>
        <dbReference type="Proteomes" id="UP000255523"/>
    </source>
</evidence>
<dbReference type="RefSeq" id="WP_022789057.1">
    <property type="nucleotide sequence ID" value="NZ_CALCIP010000037.1"/>
</dbReference>
<reference evidence="2" key="4">
    <citation type="submission" date="2023-01" db="EMBL/GenBank/DDBJ databases">
        <title>Human gut microbiome strain richness.</title>
        <authorList>
            <person name="Chen-Liaw A."/>
        </authorList>
    </citation>
    <scope>NUCLEOTIDE SEQUENCE</scope>
    <source>
        <strain evidence="2">D8_m1001271B151109d0_201107</strain>
    </source>
</reference>
<dbReference type="EMBL" id="JAQLXO010000001">
    <property type="protein sequence ID" value="MDB7981269.1"/>
    <property type="molecule type" value="Genomic_DNA"/>
</dbReference>
<keyword evidence="6" id="KW-1185">Reference proteome</keyword>
<proteinExistence type="inferred from homology"/>
<reference evidence="5 6" key="1">
    <citation type="submission" date="2018-06" db="EMBL/GenBank/DDBJ databases">
        <authorList>
            <consortium name="Pathogen Informatics"/>
            <person name="Doyle S."/>
        </authorList>
    </citation>
    <scope>NUCLEOTIDE SEQUENCE [LARGE SCALE GENOMIC DNA]</scope>
    <source>
        <strain evidence="5 6">NCTC11087</strain>
    </source>
</reference>
<dbReference type="GeneID" id="77461532"/>
<organism evidence="5 6">
    <name type="scientific">Faecalicoccus pleomorphus</name>
    <dbReference type="NCBI Taxonomy" id="1323"/>
    <lineage>
        <taxon>Bacteria</taxon>
        <taxon>Bacillati</taxon>
        <taxon>Bacillota</taxon>
        <taxon>Erysipelotrichia</taxon>
        <taxon>Erysipelotrichales</taxon>
        <taxon>Erysipelotrichaceae</taxon>
        <taxon>Faecalicoccus</taxon>
    </lineage>
</organism>
<dbReference type="AlphaFoldDB" id="A0A380LM50"/>
<evidence type="ECO:0000313" key="7">
    <source>
        <dbReference type="Proteomes" id="UP000260721"/>
    </source>
</evidence>
<dbReference type="OrthoDB" id="1768319at2"/>
<evidence type="ECO:0000313" key="2">
    <source>
        <dbReference type="EMBL" id="MDB7981269.1"/>
    </source>
</evidence>
<dbReference type="EMBL" id="UHFX01000003">
    <property type="protein sequence ID" value="SUO03680.1"/>
    <property type="molecule type" value="Genomic_DNA"/>
</dbReference>
<dbReference type="EMBL" id="QUSK01000002">
    <property type="protein sequence ID" value="RGD78045.1"/>
    <property type="molecule type" value="Genomic_DNA"/>
</dbReference>